<dbReference type="EMBL" id="LJGV01000022">
    <property type="protein sequence ID" value="OEU98967.1"/>
    <property type="molecule type" value="Genomic_DNA"/>
</dbReference>
<dbReference type="PATRIC" id="fig|943816.4.peg.2518"/>
<proteinExistence type="predicted"/>
<evidence type="ECO:0000313" key="2">
    <source>
        <dbReference type="EMBL" id="OEU98967.1"/>
    </source>
</evidence>
<name>A0A1E7K4W7_9ACTN</name>
<keyword evidence="1" id="KW-1133">Transmembrane helix</keyword>
<dbReference type="PANTHER" id="PTHR42305:SF1">
    <property type="entry name" value="MEMBRANE PROTEIN RV1733C-RELATED"/>
    <property type="match status" value="1"/>
</dbReference>
<keyword evidence="1" id="KW-0472">Membrane</keyword>
<evidence type="ECO:0008006" key="4">
    <source>
        <dbReference type="Google" id="ProtNLM"/>
    </source>
</evidence>
<gene>
    <name evidence="2" type="ORF">AN217_15335</name>
</gene>
<feature type="transmembrane region" description="Helical" evidence="1">
    <location>
        <begin position="147"/>
        <end position="166"/>
    </location>
</feature>
<dbReference type="PANTHER" id="PTHR42305">
    <property type="entry name" value="MEMBRANE PROTEIN RV1733C-RELATED"/>
    <property type="match status" value="1"/>
</dbReference>
<organism evidence="2 3">
    <name type="scientific">Streptomyces qinglanensis</name>
    <dbReference type="NCBI Taxonomy" id="943816"/>
    <lineage>
        <taxon>Bacteria</taxon>
        <taxon>Bacillati</taxon>
        <taxon>Actinomycetota</taxon>
        <taxon>Actinomycetes</taxon>
        <taxon>Kitasatosporales</taxon>
        <taxon>Streptomycetaceae</taxon>
        <taxon>Streptomyces</taxon>
    </lineage>
</organism>
<comment type="caution">
    <text evidence="2">The sequence shown here is derived from an EMBL/GenBank/DDBJ whole genome shotgun (WGS) entry which is preliminary data.</text>
</comment>
<evidence type="ECO:0000256" key="1">
    <source>
        <dbReference type="SAM" id="Phobius"/>
    </source>
</evidence>
<reference evidence="2 3" key="1">
    <citation type="journal article" date="2016" name="Front. Microbiol.">
        <title>Comparative Genomics Analysis of Streptomyces Species Reveals Their Adaptation to the Marine Environment and Their Diversity at the Genomic Level.</title>
        <authorList>
            <person name="Tian X."/>
            <person name="Zhang Z."/>
            <person name="Yang T."/>
            <person name="Chen M."/>
            <person name="Li J."/>
            <person name="Chen F."/>
            <person name="Yang J."/>
            <person name="Li W."/>
            <person name="Zhang B."/>
            <person name="Zhang Z."/>
            <person name="Wu J."/>
            <person name="Zhang C."/>
            <person name="Long L."/>
            <person name="Xiao J."/>
        </authorList>
    </citation>
    <scope>NUCLEOTIDE SEQUENCE [LARGE SCALE GENOMIC DNA]</scope>
    <source>
        <strain evidence="2 3">SCSIO M10379</strain>
    </source>
</reference>
<accession>A0A1E7K4W7</accession>
<evidence type="ECO:0000313" key="3">
    <source>
        <dbReference type="Proteomes" id="UP000175829"/>
    </source>
</evidence>
<dbReference type="InterPro" id="IPR039708">
    <property type="entry name" value="MT1774/Rv1733c-like"/>
</dbReference>
<dbReference type="AlphaFoldDB" id="A0A1E7K4W7"/>
<dbReference type="Proteomes" id="UP000175829">
    <property type="component" value="Unassembled WGS sequence"/>
</dbReference>
<protein>
    <recommendedName>
        <fullName evidence="4">Integral membrane protein</fullName>
    </recommendedName>
</protein>
<dbReference type="RefSeq" id="WP_069991922.1">
    <property type="nucleotide sequence ID" value="NZ_LJGV01000022.1"/>
</dbReference>
<keyword evidence="1" id="KW-0812">Transmembrane</keyword>
<sequence length="200" mass="22341">MRAVSGLWRWRRNPLYRRTDRREAWLTLCAVLLIALAAPLAGWAATETAHAALLRTAHEQQHQRSRIPATVQHVRVLPPLDSEAETGAGAQNRHRITARWEGPDGTPHTGVVVLRHPVEPGARFPVWTDAHGRLTSRPMSTHSARSYSLLAGLAIGALTAGGLEAARRLTVRLLLRRRYARWDEEWVRIGPDWGRTGTST</sequence>